<dbReference type="PROSITE" id="PS00107">
    <property type="entry name" value="PROTEIN_KINASE_ATP"/>
    <property type="match status" value="1"/>
</dbReference>
<sequence length="575" mass="61905">MPGIRKLVPGCTRNPEPGTRYPVPGTRYPVFLHTGAEMTTLPGPVQASSLTSLPPALMAQAGRRLRVMALVYAGAFFAAGLVPVLLLPAERVEFLASPLRWLPTVLSIASGLVVAYLASRPGRSSEAIVRLGLFYQVLGSLGIACAEYLQPQVGATAMSPLRGLSWVAVWMLAFTITVPSSPPLALAAALGSATVVPIVCGVAIAVGYLPPIAPLQYFLQVVLPYLIVVVIAGVGSRLVYSLGIDLKRALDLGSYQLEERLGAGGMGEVWRARHRLLARPAAVKLIRPEVFEAAGAAKQSSLRQRFEREAQTTALLQSPHTIGLFDYGMTDEGAFYYVMELLDGFDLKTLVERFGPLPVERVVRVLTQACHSLAEAHAIGLVHRDITPANIFLCRYGRDIDFVKVLDFGLVKPDAALTGSDAAPTNVDRVGGTPAYMAPEQALGKRQIDGRADIYALGCVGYWLLTGSLVFPRATAMAMAVAHSQTEPEPPSHRTELPIPAALDALILECLAKSPADRPPTAEILAQRLGCLPDVPAWDRGRARDWWNLHHPIDPSKRRLAADTTAVKVVLPKRE</sequence>
<dbReference type="PANTHER" id="PTHR43289:SF6">
    <property type="entry name" value="SERINE_THREONINE-PROTEIN KINASE NEKL-3"/>
    <property type="match status" value="1"/>
</dbReference>
<evidence type="ECO:0000256" key="5">
    <source>
        <dbReference type="PROSITE-ProRule" id="PRU10141"/>
    </source>
</evidence>
<dbReference type="AlphaFoldDB" id="A0A143PKH3"/>
<keyword evidence="1 8" id="KW-0808">Transferase</keyword>
<dbReference type="CDD" id="cd14014">
    <property type="entry name" value="STKc_PknB_like"/>
    <property type="match status" value="1"/>
</dbReference>
<proteinExistence type="predicted"/>
<evidence type="ECO:0000259" key="7">
    <source>
        <dbReference type="PROSITE" id="PS50011"/>
    </source>
</evidence>
<keyword evidence="9" id="KW-1185">Reference proteome</keyword>
<keyword evidence="6" id="KW-0812">Transmembrane</keyword>
<keyword evidence="6" id="KW-0472">Membrane</keyword>
<reference evidence="8 9" key="1">
    <citation type="journal article" date="2016" name="Genome Announc.">
        <title>First Complete Genome Sequence of a Subdivision 6 Acidobacterium Strain.</title>
        <authorList>
            <person name="Huang S."/>
            <person name="Vieira S."/>
            <person name="Bunk B."/>
            <person name="Riedel T."/>
            <person name="Sproer C."/>
            <person name="Overmann J."/>
        </authorList>
    </citation>
    <scope>NUCLEOTIDE SEQUENCE [LARGE SCALE GENOMIC DNA]</scope>
    <source>
        <strain evidence="9">DSM 100886 HEG_-6_39</strain>
    </source>
</reference>
<keyword evidence="4 5" id="KW-0067">ATP-binding</keyword>
<feature type="transmembrane region" description="Helical" evidence="6">
    <location>
        <begin position="131"/>
        <end position="149"/>
    </location>
</feature>
<dbReference type="Gene3D" id="1.10.510.10">
    <property type="entry name" value="Transferase(Phosphotransferase) domain 1"/>
    <property type="match status" value="1"/>
</dbReference>
<evidence type="ECO:0000313" key="8">
    <source>
        <dbReference type="EMBL" id="AMY08750.1"/>
    </source>
</evidence>
<dbReference type="Proteomes" id="UP000076079">
    <property type="component" value="Chromosome"/>
</dbReference>
<evidence type="ECO:0000256" key="1">
    <source>
        <dbReference type="ARBA" id="ARBA00022679"/>
    </source>
</evidence>
<dbReference type="InterPro" id="IPR000719">
    <property type="entry name" value="Prot_kinase_dom"/>
</dbReference>
<gene>
    <name evidence="8" type="primary">pknB_9</name>
    <name evidence="8" type="ORF">LuPra_01954</name>
</gene>
<keyword evidence="6" id="KW-1133">Transmembrane helix</keyword>
<dbReference type="InterPro" id="IPR008266">
    <property type="entry name" value="Tyr_kinase_AS"/>
</dbReference>
<accession>A0A143PKH3</accession>
<dbReference type="PROSITE" id="PS50011">
    <property type="entry name" value="PROTEIN_KINASE_DOM"/>
    <property type="match status" value="1"/>
</dbReference>
<evidence type="ECO:0000256" key="3">
    <source>
        <dbReference type="ARBA" id="ARBA00022777"/>
    </source>
</evidence>
<dbReference type="PANTHER" id="PTHR43289">
    <property type="entry name" value="MITOGEN-ACTIVATED PROTEIN KINASE KINASE KINASE 20-RELATED"/>
    <property type="match status" value="1"/>
</dbReference>
<dbReference type="Gene3D" id="3.30.200.20">
    <property type="entry name" value="Phosphorylase Kinase, domain 1"/>
    <property type="match status" value="1"/>
</dbReference>
<dbReference type="STRING" id="1855912.LuPra_01954"/>
<evidence type="ECO:0000256" key="4">
    <source>
        <dbReference type="ARBA" id="ARBA00022840"/>
    </source>
</evidence>
<dbReference type="PROSITE" id="PS00109">
    <property type="entry name" value="PROTEIN_KINASE_TYR"/>
    <property type="match status" value="1"/>
</dbReference>
<feature type="binding site" evidence="5">
    <location>
        <position position="284"/>
    </location>
    <ligand>
        <name>ATP</name>
        <dbReference type="ChEBI" id="CHEBI:30616"/>
    </ligand>
</feature>
<keyword evidence="3 8" id="KW-0418">Kinase</keyword>
<dbReference type="GO" id="GO:0004674">
    <property type="term" value="F:protein serine/threonine kinase activity"/>
    <property type="evidence" value="ECO:0007669"/>
    <property type="project" value="UniProtKB-EC"/>
</dbReference>
<evidence type="ECO:0000256" key="6">
    <source>
        <dbReference type="SAM" id="Phobius"/>
    </source>
</evidence>
<feature type="transmembrane region" description="Helical" evidence="6">
    <location>
        <begin position="185"/>
        <end position="209"/>
    </location>
</feature>
<dbReference type="SUPFAM" id="SSF56112">
    <property type="entry name" value="Protein kinase-like (PK-like)"/>
    <property type="match status" value="1"/>
</dbReference>
<organism evidence="8 9">
    <name type="scientific">Luteitalea pratensis</name>
    <dbReference type="NCBI Taxonomy" id="1855912"/>
    <lineage>
        <taxon>Bacteria</taxon>
        <taxon>Pseudomonadati</taxon>
        <taxon>Acidobacteriota</taxon>
        <taxon>Vicinamibacteria</taxon>
        <taxon>Vicinamibacterales</taxon>
        <taxon>Vicinamibacteraceae</taxon>
        <taxon>Luteitalea</taxon>
    </lineage>
</organism>
<feature type="transmembrane region" description="Helical" evidence="6">
    <location>
        <begin position="101"/>
        <end position="119"/>
    </location>
</feature>
<name>A0A143PKH3_LUTPR</name>
<dbReference type="InterPro" id="IPR011009">
    <property type="entry name" value="Kinase-like_dom_sf"/>
</dbReference>
<dbReference type="KEGG" id="abac:LuPra_01954"/>
<feature type="transmembrane region" description="Helical" evidence="6">
    <location>
        <begin position="215"/>
        <end position="240"/>
    </location>
</feature>
<dbReference type="EC" id="2.7.11.1" evidence="8"/>
<dbReference type="EMBL" id="CP015136">
    <property type="protein sequence ID" value="AMY08750.1"/>
    <property type="molecule type" value="Genomic_DNA"/>
</dbReference>
<evidence type="ECO:0000313" key="9">
    <source>
        <dbReference type="Proteomes" id="UP000076079"/>
    </source>
</evidence>
<protein>
    <submittedName>
        <fullName evidence="8">Serine/threonine-protein kinase PknB</fullName>
        <ecNumber evidence="8">2.7.11.1</ecNumber>
    </submittedName>
</protein>
<dbReference type="PATRIC" id="fig|1813736.3.peg.2051"/>
<feature type="domain" description="Protein kinase" evidence="7">
    <location>
        <begin position="255"/>
        <end position="535"/>
    </location>
</feature>
<reference evidence="9" key="2">
    <citation type="submission" date="2016-04" db="EMBL/GenBank/DDBJ databases">
        <title>First Complete Genome Sequence of a Subdivision 6 Acidobacterium.</title>
        <authorList>
            <person name="Huang S."/>
            <person name="Vieira S."/>
            <person name="Bunk B."/>
            <person name="Riedel T."/>
            <person name="Sproeer C."/>
            <person name="Overmann J."/>
        </authorList>
    </citation>
    <scope>NUCLEOTIDE SEQUENCE [LARGE SCALE GENOMIC DNA]</scope>
    <source>
        <strain evidence="9">DSM 100886 HEG_-6_39</strain>
    </source>
</reference>
<evidence type="ECO:0000256" key="2">
    <source>
        <dbReference type="ARBA" id="ARBA00022741"/>
    </source>
</evidence>
<keyword evidence="2 5" id="KW-0547">Nucleotide-binding</keyword>
<feature type="transmembrane region" description="Helical" evidence="6">
    <location>
        <begin position="67"/>
        <end position="89"/>
    </location>
</feature>
<dbReference type="Pfam" id="PF00069">
    <property type="entry name" value="Pkinase"/>
    <property type="match status" value="1"/>
</dbReference>
<feature type="transmembrane region" description="Helical" evidence="6">
    <location>
        <begin position="161"/>
        <end position="178"/>
    </location>
</feature>
<dbReference type="InterPro" id="IPR017441">
    <property type="entry name" value="Protein_kinase_ATP_BS"/>
</dbReference>
<dbReference type="GO" id="GO:0005524">
    <property type="term" value="F:ATP binding"/>
    <property type="evidence" value="ECO:0007669"/>
    <property type="project" value="UniProtKB-UniRule"/>
</dbReference>